<evidence type="ECO:0000313" key="3">
    <source>
        <dbReference type="Ensembl" id="ENSGWIP00000011877.1"/>
    </source>
</evidence>
<dbReference type="CTD" id="285331"/>
<feature type="compositionally biased region" description="Pro residues" evidence="1">
    <location>
        <begin position="637"/>
        <end position="651"/>
    </location>
</feature>
<dbReference type="Ensembl" id="ENSGWIT00000013270.1">
    <property type="protein sequence ID" value="ENSGWIP00000011877.1"/>
    <property type="gene ID" value="ENSGWIG00000006978.1"/>
</dbReference>
<sequence>MNLGDGLLFELENGKPRLILLSRTTAKDPVKQFSFRSRAAAAAAVLSCRQPSNLEPLLPPAGKHQRVRGGGAGGGANSNTSTVTNKNLDQRKAATKTVSKCFKLKTTKGDSTAAALRANENAGPPESAATPLAEGTGVKNLAANRNAGQEEHVATLINEKLQQILHKHPEELRAESGVGGATGNITPGVEETGSESGEPAITTSSKDDRCLGLFGLMEERQTESRAAMEAKKAEWRKDLDAQVAFKHLQQQRSNRLQAEEDTHNVLLAQSCKELPAAIRSSLRLGTFTPTEDQQPVAKREEQRRNWLEELDRQREERRAQAPPPPAGSSLALLREGAGVESRTSYLRTMTSLLDPAQIEERERRRRKQMEQQRAIEAQMEERRRQREWEESERRREQEEEERRVEKEELQRRREQEEELQRKQEQEEELQRLHLVDVMKERQKSERLEVDHKEQRLQEDQRNQKNQEKPTMACQENKDVAQRQTESHRDSAVQTDDPPSDRRKEKDACEVSAHSERNHGNQRRPEWNMQRPSRRFVPASERYPITLQKNRQQSRQRRQAELLALQGRSCLSRAELHPPPQDSSPSSSKVEAGSTGLKTSNRGRSALVATGGHTPALGFVPYLRTDEVFNLDPLEPAETPPPPPQSGAPPSSPHTHRQQEILRGLAQLRQGLLLRQRELESDLSLHPP</sequence>
<feature type="region of interest" description="Disordered" evidence="1">
    <location>
        <begin position="285"/>
        <end position="304"/>
    </location>
</feature>
<feature type="compositionally biased region" description="Basic and acidic residues" evidence="1">
    <location>
        <begin position="498"/>
        <end position="525"/>
    </location>
</feature>
<feature type="compositionally biased region" description="Basic and acidic residues" evidence="1">
    <location>
        <begin position="379"/>
        <end position="467"/>
    </location>
</feature>
<name>A0A8C5DU36_GOUWI</name>
<protein>
    <recommendedName>
        <fullName evidence="2">CCDC66 domain-containing protein</fullName>
    </recommendedName>
</protein>
<dbReference type="InterPro" id="IPR039183">
    <property type="entry name" value="CCD66"/>
</dbReference>
<proteinExistence type="predicted"/>
<dbReference type="RefSeq" id="XP_028303767.1">
    <property type="nucleotide sequence ID" value="XM_028447966.1"/>
</dbReference>
<dbReference type="Pfam" id="PF15236">
    <property type="entry name" value="CCDC66"/>
    <property type="match status" value="1"/>
</dbReference>
<evidence type="ECO:0000259" key="2">
    <source>
        <dbReference type="Pfam" id="PF15236"/>
    </source>
</evidence>
<feature type="region of interest" description="Disordered" evidence="1">
    <location>
        <begin position="357"/>
        <end position="659"/>
    </location>
</feature>
<feature type="region of interest" description="Disordered" evidence="1">
    <location>
        <begin position="312"/>
        <end position="333"/>
    </location>
</feature>
<dbReference type="GeneID" id="114463985"/>
<dbReference type="GO" id="GO:0060271">
    <property type="term" value="P:cilium assembly"/>
    <property type="evidence" value="ECO:0007669"/>
    <property type="project" value="TreeGrafter"/>
</dbReference>
<dbReference type="GO" id="GO:0005929">
    <property type="term" value="C:cilium"/>
    <property type="evidence" value="ECO:0007669"/>
    <property type="project" value="TreeGrafter"/>
</dbReference>
<organism evidence="3 4">
    <name type="scientific">Gouania willdenowi</name>
    <name type="common">Blunt-snouted clingfish</name>
    <name type="synonym">Lepadogaster willdenowi</name>
    <dbReference type="NCBI Taxonomy" id="441366"/>
    <lineage>
        <taxon>Eukaryota</taxon>
        <taxon>Metazoa</taxon>
        <taxon>Chordata</taxon>
        <taxon>Craniata</taxon>
        <taxon>Vertebrata</taxon>
        <taxon>Euteleostomi</taxon>
        <taxon>Actinopterygii</taxon>
        <taxon>Neopterygii</taxon>
        <taxon>Teleostei</taxon>
        <taxon>Neoteleostei</taxon>
        <taxon>Acanthomorphata</taxon>
        <taxon>Ovalentaria</taxon>
        <taxon>Blenniimorphae</taxon>
        <taxon>Blenniiformes</taxon>
        <taxon>Gobiesocoidei</taxon>
        <taxon>Gobiesocidae</taxon>
        <taxon>Gobiesocinae</taxon>
        <taxon>Gouania</taxon>
    </lineage>
</organism>
<gene>
    <name evidence="3" type="primary">ccdc66</name>
</gene>
<reference evidence="3" key="3">
    <citation type="submission" date="2025-09" db="UniProtKB">
        <authorList>
            <consortium name="Ensembl"/>
        </authorList>
    </citation>
    <scope>IDENTIFICATION</scope>
</reference>
<reference evidence="3" key="1">
    <citation type="submission" date="2020-06" db="EMBL/GenBank/DDBJ databases">
        <authorList>
            <consortium name="Wellcome Sanger Institute Data Sharing"/>
        </authorList>
    </citation>
    <scope>NUCLEOTIDE SEQUENCE [LARGE SCALE GENOMIC DNA]</scope>
</reference>
<dbReference type="GO" id="GO:0005874">
    <property type="term" value="C:microtubule"/>
    <property type="evidence" value="ECO:0007669"/>
    <property type="project" value="TreeGrafter"/>
</dbReference>
<evidence type="ECO:0000256" key="1">
    <source>
        <dbReference type="SAM" id="MobiDB-lite"/>
    </source>
</evidence>
<dbReference type="Proteomes" id="UP000694680">
    <property type="component" value="Chromosome 5"/>
</dbReference>
<evidence type="ECO:0000313" key="4">
    <source>
        <dbReference type="Proteomes" id="UP000694680"/>
    </source>
</evidence>
<dbReference type="AlphaFoldDB" id="A0A8C5DU36"/>
<accession>A0A8C5DU36</accession>
<keyword evidence="4" id="KW-1185">Reference proteome</keyword>
<feature type="region of interest" description="Disordered" evidence="1">
    <location>
        <begin position="175"/>
        <end position="206"/>
    </location>
</feature>
<dbReference type="PANTHER" id="PTHR22736">
    <property type="entry name" value="COILED-COIL DOMAIN-CONTAINING PROTEIN 66"/>
    <property type="match status" value="1"/>
</dbReference>
<feature type="domain" description="CCDC66" evidence="2">
    <location>
        <begin position="341"/>
        <end position="466"/>
    </location>
</feature>
<dbReference type="PANTHER" id="PTHR22736:SF2">
    <property type="entry name" value="COILED-COIL DOMAIN-CONTAINING PROTEIN 66"/>
    <property type="match status" value="1"/>
</dbReference>
<reference evidence="3" key="2">
    <citation type="submission" date="2025-08" db="UniProtKB">
        <authorList>
            <consortium name="Ensembl"/>
        </authorList>
    </citation>
    <scope>IDENTIFICATION</scope>
</reference>
<feature type="compositionally biased region" description="Basic and acidic residues" evidence="1">
    <location>
        <begin position="475"/>
        <end position="490"/>
    </location>
</feature>
<dbReference type="GO" id="GO:0008017">
    <property type="term" value="F:microtubule binding"/>
    <property type="evidence" value="ECO:0007669"/>
    <property type="project" value="TreeGrafter"/>
</dbReference>
<feature type="region of interest" description="Disordered" evidence="1">
    <location>
        <begin position="62"/>
        <end position="91"/>
    </location>
</feature>
<dbReference type="InterPro" id="IPR040467">
    <property type="entry name" value="CCDC66_dom"/>
</dbReference>